<evidence type="ECO:0000313" key="2">
    <source>
        <dbReference type="EMBL" id="OBI41489.1"/>
    </source>
</evidence>
<accession>A0A1A2YTB5</accession>
<dbReference type="RefSeq" id="WP_065016005.1">
    <property type="nucleotide sequence ID" value="NZ_LZKJ01000173.1"/>
</dbReference>
<gene>
    <name evidence="2" type="ORF">A5707_07135</name>
</gene>
<dbReference type="Proteomes" id="UP000093592">
    <property type="component" value="Unassembled WGS sequence"/>
</dbReference>
<dbReference type="EMBL" id="LZKJ01000173">
    <property type="protein sequence ID" value="OBI41489.1"/>
    <property type="molecule type" value="Genomic_DNA"/>
</dbReference>
<proteinExistence type="predicted"/>
<protein>
    <recommendedName>
        <fullName evidence="4">DUF4393 domain-containing protein</fullName>
    </recommendedName>
</protein>
<evidence type="ECO:0000256" key="1">
    <source>
        <dbReference type="SAM" id="MobiDB-lite"/>
    </source>
</evidence>
<organism evidence="2 3">
    <name type="scientific">Mycobacterium kyorinense</name>
    <dbReference type="NCBI Taxonomy" id="487514"/>
    <lineage>
        <taxon>Bacteria</taxon>
        <taxon>Bacillati</taxon>
        <taxon>Actinomycetota</taxon>
        <taxon>Actinomycetes</taxon>
        <taxon>Mycobacteriales</taxon>
        <taxon>Mycobacteriaceae</taxon>
        <taxon>Mycobacterium</taxon>
    </lineage>
</organism>
<comment type="caution">
    <text evidence="2">The sequence shown here is derived from an EMBL/GenBank/DDBJ whole genome shotgun (WGS) entry which is preliminary data.</text>
</comment>
<dbReference type="InterPro" id="IPR025506">
    <property type="entry name" value="Abi_alpha"/>
</dbReference>
<feature type="region of interest" description="Disordered" evidence="1">
    <location>
        <begin position="38"/>
        <end position="63"/>
    </location>
</feature>
<evidence type="ECO:0008006" key="4">
    <source>
        <dbReference type="Google" id="ProtNLM"/>
    </source>
</evidence>
<dbReference type="OrthoDB" id="3783346at2"/>
<dbReference type="AlphaFoldDB" id="A0A1A2YTB5"/>
<evidence type="ECO:0000313" key="3">
    <source>
        <dbReference type="Proteomes" id="UP000093592"/>
    </source>
</evidence>
<dbReference type="Pfam" id="PF14337">
    <property type="entry name" value="Abi_alpha"/>
    <property type="match status" value="1"/>
</dbReference>
<name>A0A1A2YTB5_9MYCO</name>
<reference evidence="3" key="1">
    <citation type="submission" date="2016-06" db="EMBL/GenBank/DDBJ databases">
        <authorList>
            <person name="Sutton G."/>
            <person name="Brinkac L."/>
            <person name="Sanka R."/>
            <person name="Adams M."/>
            <person name="Lau E."/>
            <person name="Sam S."/>
            <person name="Sreng N."/>
            <person name="Him V."/>
            <person name="Kerleguer A."/>
            <person name="Cheng S."/>
        </authorList>
    </citation>
    <scope>NUCLEOTIDE SEQUENCE [LARGE SCALE GENOMIC DNA]</scope>
    <source>
        <strain evidence="3">E861</strain>
    </source>
</reference>
<dbReference type="Gene3D" id="3.30.110.190">
    <property type="match status" value="1"/>
</dbReference>
<sequence length="229" mass="24669">MPSLFGPTGLVDLAEQTVRTSIKVASWGERRLFELIRSGMRSPAATPTEPPLSNGEIEKRSGADSETLDAKMHGLLDRAIEQNTASSRHELFHKILDQIVPDEARIISALSDGSSSPLLNVHARTRAGLASDVVLENMSLIGKSANLALPQLTPMYVSHLLSLGLVESGPEDSALKDEYEILAADTAVLEAVKRATRGPIPARVEKYVLRLSGLGLELWAAASTPQEQE</sequence>